<dbReference type="EMBL" id="BART01035607">
    <property type="protein sequence ID" value="GAH16011.1"/>
    <property type="molecule type" value="Genomic_DNA"/>
</dbReference>
<accession>X1D5J5</accession>
<name>X1D5J5_9ZZZZ</name>
<gene>
    <name evidence="1" type="ORF">S01H4_60400</name>
</gene>
<organism evidence="1">
    <name type="scientific">marine sediment metagenome</name>
    <dbReference type="NCBI Taxonomy" id="412755"/>
    <lineage>
        <taxon>unclassified sequences</taxon>
        <taxon>metagenomes</taxon>
        <taxon>ecological metagenomes</taxon>
    </lineage>
</organism>
<feature type="non-terminal residue" evidence="1">
    <location>
        <position position="187"/>
    </location>
</feature>
<dbReference type="AlphaFoldDB" id="X1D5J5"/>
<protein>
    <submittedName>
        <fullName evidence="1">Uncharacterized protein</fullName>
    </submittedName>
</protein>
<reference evidence="1" key="1">
    <citation type="journal article" date="2014" name="Front. Microbiol.">
        <title>High frequency of phylogenetically diverse reductive dehalogenase-homologous genes in deep subseafloor sedimentary metagenomes.</title>
        <authorList>
            <person name="Kawai M."/>
            <person name="Futagami T."/>
            <person name="Toyoda A."/>
            <person name="Takaki Y."/>
            <person name="Nishi S."/>
            <person name="Hori S."/>
            <person name="Arai W."/>
            <person name="Tsubouchi T."/>
            <person name="Morono Y."/>
            <person name="Uchiyama I."/>
            <person name="Ito T."/>
            <person name="Fujiyama A."/>
            <person name="Inagaki F."/>
            <person name="Takami H."/>
        </authorList>
    </citation>
    <scope>NUCLEOTIDE SEQUENCE</scope>
    <source>
        <strain evidence="1">Expedition CK06-06</strain>
    </source>
</reference>
<sequence length="187" mass="19437">VGYGTFFEDDFGTYIPGAAADIYTFTKIITLNFNFMFYAKPGGGPPGAEPRPTVYTGSLTTINASIGTDGVLILNNDITIGSDVVFQPAKEIIVDGVTINGDLIVKGGLLTLDGVTVNGAVLCDNSITLSGAASTINVPDTNPRKAAIILKSTEPLTSTITIRSPLIVTPSTIISLAGWKTTSLPIV</sequence>
<comment type="caution">
    <text evidence="1">The sequence shown here is derived from an EMBL/GenBank/DDBJ whole genome shotgun (WGS) entry which is preliminary data.</text>
</comment>
<proteinExistence type="predicted"/>
<feature type="non-terminal residue" evidence="1">
    <location>
        <position position="1"/>
    </location>
</feature>
<evidence type="ECO:0000313" key="1">
    <source>
        <dbReference type="EMBL" id="GAH16011.1"/>
    </source>
</evidence>